<name>A0A167RK52_9VIRU</name>
<keyword evidence="3" id="KW-1185">Reference proteome</keyword>
<evidence type="ECO:0000313" key="3">
    <source>
        <dbReference type="Proteomes" id="UP000241365"/>
    </source>
</evidence>
<feature type="compositionally biased region" description="Basic and acidic residues" evidence="1">
    <location>
        <begin position="227"/>
        <end position="280"/>
    </location>
</feature>
<proteinExistence type="predicted"/>
<dbReference type="Proteomes" id="UP000241365">
    <property type="component" value="Segment"/>
</dbReference>
<feature type="compositionally biased region" description="Low complexity" evidence="1">
    <location>
        <begin position="185"/>
        <end position="200"/>
    </location>
</feature>
<dbReference type="KEGG" id="vg:80513143"/>
<feature type="region of interest" description="Disordered" evidence="1">
    <location>
        <begin position="175"/>
        <end position="301"/>
    </location>
</feature>
<sequence>MTSTQVIEPETNEKQVFDEVPETVTLTDKQDDSPYSPKSGADRLAKLPQNVYDEFKKLSYGQAFGAFVDRLHNDVNSENFEHYHLLWIKIVYNMCISFQKRNFYVREPAVTLSDDFKKCIQQTAILDIVQTFIDFAQQDGNTENTKNYREANYYRNLYKSFVRLYHQCNGTWGFTESKPGARRQNSGSRYNSKSSSRNNGQYARGTRSHSYKRNRNYNDEQDDEETNVDHVTRPSRFDKSDRVTRTRSERSERPERPERTDRQDSTEKRSGVSRYQDKRSTNSKTFRQSYVPKVNQRSTAN</sequence>
<evidence type="ECO:0000313" key="2">
    <source>
        <dbReference type="EMBL" id="ANB50781.1"/>
    </source>
</evidence>
<dbReference type="GeneID" id="80513143"/>
<dbReference type="RefSeq" id="YP_010776532.1">
    <property type="nucleotide sequence ID" value="NC_075034.1"/>
</dbReference>
<evidence type="ECO:0000256" key="1">
    <source>
        <dbReference type="SAM" id="MobiDB-lite"/>
    </source>
</evidence>
<protein>
    <submittedName>
        <fullName evidence="2">Uncharacterized protein</fullName>
    </submittedName>
</protein>
<dbReference type="EMBL" id="KU877344">
    <property type="protein sequence ID" value="ANB50781.1"/>
    <property type="molecule type" value="Genomic_DNA"/>
</dbReference>
<reference evidence="2 3" key="1">
    <citation type="journal article" date="2016" name="Genome Announc.">
        <title>Complete Genome Sequence of a New Megavirus Family Member Isolated from an Inland Water Lake for the First Time in India.</title>
        <authorList>
            <person name="Chatterjee A."/>
            <person name="Ali F."/>
            <person name="Bange D."/>
            <person name="Kondabagil K."/>
        </authorList>
    </citation>
    <scope>NUCLEOTIDE SEQUENCE [LARGE SCALE GENOMIC DNA]</scope>
    <source>
        <strain evidence="2">1</strain>
    </source>
</reference>
<feature type="region of interest" description="Disordered" evidence="1">
    <location>
        <begin position="1"/>
        <end position="21"/>
    </location>
</feature>
<organism evidence="2 3">
    <name type="scientific">Powai lake megavirus</name>
    <dbReference type="NCBI Taxonomy" id="1842663"/>
    <lineage>
        <taxon>Viruses</taxon>
        <taxon>Varidnaviria</taxon>
        <taxon>Bamfordvirae</taxon>
        <taxon>Nucleocytoviricota</taxon>
        <taxon>Megaviricetes</taxon>
        <taxon>Imitervirales</taxon>
        <taxon>Mimiviridae</taxon>
        <taxon>Megamimivirinae</taxon>
        <taxon>Megavirus</taxon>
        <taxon>Megavirus powaiense</taxon>
    </lineage>
</organism>
<accession>A0A167RK52</accession>
<feature type="compositionally biased region" description="Basic residues" evidence="1">
    <location>
        <begin position="206"/>
        <end position="215"/>
    </location>
</feature>